<reference evidence="13" key="1">
    <citation type="submission" date="2025-08" db="UniProtKB">
        <authorList>
            <consortium name="RefSeq"/>
        </authorList>
    </citation>
    <scope>IDENTIFICATION</scope>
    <source>
        <tissue evidence="13">Gonads</tissue>
    </source>
</reference>
<evidence type="ECO:0000313" key="12">
    <source>
        <dbReference type="Proteomes" id="UP000085678"/>
    </source>
</evidence>
<comment type="catalytic activity">
    <reaction evidence="7 9">
        <text>4 Fe(2+) + O2 + 4 H(+) = 4 Fe(3+) + 2 H2O</text>
        <dbReference type="Rhea" id="RHEA:11148"/>
        <dbReference type="ChEBI" id="CHEBI:15377"/>
        <dbReference type="ChEBI" id="CHEBI:15378"/>
        <dbReference type="ChEBI" id="CHEBI:15379"/>
        <dbReference type="ChEBI" id="CHEBI:29033"/>
        <dbReference type="ChEBI" id="CHEBI:29034"/>
        <dbReference type="EC" id="1.16.3.1"/>
    </reaction>
</comment>
<evidence type="ECO:0000256" key="9">
    <source>
        <dbReference type="RuleBase" id="RU361145"/>
    </source>
</evidence>
<dbReference type="InterPro" id="IPR009040">
    <property type="entry name" value="Ferritin-like_diiron"/>
</dbReference>
<proteinExistence type="inferred from homology"/>
<keyword evidence="2 9" id="KW-0409">Iron storage</keyword>
<dbReference type="PROSITE" id="PS00204">
    <property type="entry name" value="FERRITIN_2"/>
    <property type="match status" value="1"/>
</dbReference>
<name>A0A1S3IDH2_LINAN</name>
<comment type="function">
    <text evidence="9">Stores iron in a soluble, non-toxic, readily available form. Important for iron homeostasis. Iron is taken up in the ferrous form and deposited as ferric hydroxides after oxidation.</text>
</comment>
<dbReference type="RefSeq" id="XP_013396208.1">
    <property type="nucleotide sequence ID" value="XM_013540754.1"/>
</dbReference>
<keyword evidence="3 8" id="KW-0479">Metal-binding</keyword>
<dbReference type="FunFam" id="1.20.1260.10:FF:000002">
    <property type="entry name" value="Ferritin, mitochondrial"/>
    <property type="match status" value="1"/>
</dbReference>
<dbReference type="GO" id="GO:0006879">
    <property type="term" value="P:intracellular iron ion homeostasis"/>
    <property type="evidence" value="ECO:0007669"/>
    <property type="project" value="UniProtKB-KW"/>
</dbReference>
<evidence type="ECO:0000256" key="7">
    <source>
        <dbReference type="ARBA" id="ARBA00047990"/>
    </source>
</evidence>
<feature type="domain" description="Ferritin-like diiron" evidence="11">
    <location>
        <begin position="43"/>
        <end position="194"/>
    </location>
</feature>
<feature type="binding site" evidence="8">
    <location>
        <position position="176"/>
    </location>
    <ligand>
        <name>Fe cation</name>
        <dbReference type="ChEBI" id="CHEBI:24875"/>
        <label>1</label>
    </ligand>
</feature>
<dbReference type="GO" id="GO:0005737">
    <property type="term" value="C:cytoplasm"/>
    <property type="evidence" value="ECO:0007669"/>
    <property type="project" value="TreeGrafter"/>
</dbReference>
<dbReference type="OrthoDB" id="186462at2759"/>
<keyword evidence="10" id="KW-0732">Signal</keyword>
<evidence type="ECO:0000256" key="8">
    <source>
        <dbReference type="PIRSR" id="PIRSR601519-1"/>
    </source>
</evidence>
<evidence type="ECO:0000256" key="10">
    <source>
        <dbReference type="SAM" id="SignalP"/>
    </source>
</evidence>
<dbReference type="GO" id="GO:0004322">
    <property type="term" value="F:ferroxidase activity"/>
    <property type="evidence" value="ECO:0007669"/>
    <property type="project" value="UniProtKB-EC"/>
</dbReference>
<dbReference type="PANTHER" id="PTHR11431">
    <property type="entry name" value="FERRITIN"/>
    <property type="match status" value="1"/>
</dbReference>
<feature type="binding site" evidence="8">
    <location>
        <position position="98"/>
    </location>
    <ligand>
        <name>Fe cation</name>
        <dbReference type="ChEBI" id="CHEBI:24875"/>
        <label>1</label>
    </ligand>
</feature>
<gene>
    <name evidence="13" type="primary">LOC106163232</name>
</gene>
<keyword evidence="5 8" id="KW-0408">Iron</keyword>
<feature type="binding site" evidence="8">
    <location>
        <position position="95"/>
    </location>
    <ligand>
        <name>Fe cation</name>
        <dbReference type="ChEBI" id="CHEBI:24875"/>
        <label>1</label>
    </ligand>
</feature>
<accession>A0A1S3IDH2</accession>
<evidence type="ECO:0000256" key="5">
    <source>
        <dbReference type="ARBA" id="ARBA00023004"/>
    </source>
</evidence>
<keyword evidence="4 9" id="KW-0560">Oxidoreductase</keyword>
<feature type="binding site" evidence="8">
    <location>
        <position position="60"/>
    </location>
    <ligand>
        <name>Fe cation</name>
        <dbReference type="ChEBI" id="CHEBI:24875"/>
        <label>1</label>
    </ligand>
</feature>
<evidence type="ECO:0000256" key="3">
    <source>
        <dbReference type="ARBA" id="ARBA00022723"/>
    </source>
</evidence>
<sequence>MKFSVSLLLTLIAAVTANEGNTVGGSLLSVACERDLASSKICQNFDTDIVDLVNQQINKEFEASYYYMGLSSFFSRDDVALNGFAKFFKKASDEEREHGMKLMDYLNRRGAQVRLHNIKHPTHFRNDNMDGLKAVNEALKLEKLVNQYLLTLHKKAQDVNDPHLTDFLESHYLEEQVESIKQLGDFSTKLRRLTSGTDSEGVGIHMFDKELESM</sequence>
<dbReference type="InterPro" id="IPR014034">
    <property type="entry name" value="Ferritin_CS"/>
</dbReference>
<dbReference type="Gene3D" id="1.20.1260.10">
    <property type="match status" value="1"/>
</dbReference>
<dbReference type="Proteomes" id="UP000085678">
    <property type="component" value="Unplaced"/>
</dbReference>
<comment type="similarity">
    <text evidence="1 9">Belongs to the ferritin family.</text>
</comment>
<dbReference type="Pfam" id="PF00210">
    <property type="entry name" value="Ferritin"/>
    <property type="match status" value="1"/>
</dbReference>
<keyword evidence="12" id="KW-1185">Reference proteome</keyword>
<organism evidence="12 13">
    <name type="scientific">Lingula anatina</name>
    <name type="common">Brachiopod</name>
    <name type="synonym">Lingula unguis</name>
    <dbReference type="NCBI Taxonomy" id="7574"/>
    <lineage>
        <taxon>Eukaryota</taxon>
        <taxon>Metazoa</taxon>
        <taxon>Spiralia</taxon>
        <taxon>Lophotrochozoa</taxon>
        <taxon>Brachiopoda</taxon>
        <taxon>Linguliformea</taxon>
        <taxon>Lingulata</taxon>
        <taxon>Lingulida</taxon>
        <taxon>Linguloidea</taxon>
        <taxon>Lingulidae</taxon>
        <taxon>Lingula</taxon>
    </lineage>
</organism>
<dbReference type="InterPro" id="IPR012347">
    <property type="entry name" value="Ferritin-like"/>
</dbReference>
<dbReference type="CDD" id="cd01056">
    <property type="entry name" value="Euk_Ferritin"/>
    <property type="match status" value="1"/>
</dbReference>
<evidence type="ECO:0000256" key="6">
    <source>
        <dbReference type="ARBA" id="ARBA00025111"/>
    </source>
</evidence>
<evidence type="ECO:0000259" key="11">
    <source>
        <dbReference type="PROSITE" id="PS50905"/>
    </source>
</evidence>
<dbReference type="SUPFAM" id="SSF47240">
    <property type="entry name" value="Ferritin-like"/>
    <property type="match status" value="1"/>
</dbReference>
<feature type="binding site" evidence="8">
    <location>
        <position position="142"/>
    </location>
    <ligand>
        <name>Fe cation</name>
        <dbReference type="ChEBI" id="CHEBI:24875"/>
        <label>2</label>
    </ligand>
</feature>
<evidence type="ECO:0000256" key="2">
    <source>
        <dbReference type="ARBA" id="ARBA00022434"/>
    </source>
</evidence>
<dbReference type="AlphaFoldDB" id="A0A1S3IDH2"/>
<dbReference type="InterPro" id="IPR001519">
    <property type="entry name" value="Ferritin"/>
</dbReference>
<dbReference type="PROSITE" id="PS50905">
    <property type="entry name" value="FERRITIN_LIKE"/>
    <property type="match status" value="1"/>
</dbReference>
<dbReference type="PROSITE" id="PS51257">
    <property type="entry name" value="PROKAR_LIPOPROTEIN"/>
    <property type="match status" value="1"/>
</dbReference>
<comment type="function">
    <text evidence="6">Stores iron in a soluble, non-toxic, readily available form. Important for iron homeostasis. Has ferroxidase activity. Iron is taken up in the ferrous form and deposited as ferric hydroxides after oxidation.</text>
</comment>
<dbReference type="InterPro" id="IPR008331">
    <property type="entry name" value="Ferritin_DPS_dom"/>
</dbReference>
<evidence type="ECO:0000256" key="4">
    <source>
        <dbReference type="ARBA" id="ARBA00023002"/>
    </source>
</evidence>
<dbReference type="GO" id="GO:0006826">
    <property type="term" value="P:iron ion transport"/>
    <property type="evidence" value="ECO:0007669"/>
    <property type="project" value="InterPro"/>
</dbReference>
<feature type="signal peptide" evidence="10">
    <location>
        <begin position="1"/>
        <end position="17"/>
    </location>
</feature>
<protein>
    <recommendedName>
        <fullName evidence="9">Ferritin</fullName>
        <ecNumber evidence="9">1.16.3.1</ecNumber>
    </recommendedName>
</protein>
<dbReference type="GeneID" id="106163232"/>
<evidence type="ECO:0000256" key="1">
    <source>
        <dbReference type="ARBA" id="ARBA00007513"/>
    </source>
</evidence>
<dbReference type="InterPro" id="IPR009078">
    <property type="entry name" value="Ferritin-like_SF"/>
</dbReference>
<dbReference type="EC" id="1.16.3.1" evidence="9"/>
<evidence type="ECO:0000313" key="13">
    <source>
        <dbReference type="RefSeq" id="XP_013396208.1"/>
    </source>
</evidence>
<dbReference type="PANTHER" id="PTHR11431:SF75">
    <property type="entry name" value="FERRITIN"/>
    <property type="match status" value="1"/>
</dbReference>
<dbReference type="GO" id="GO:0008199">
    <property type="term" value="F:ferric iron binding"/>
    <property type="evidence" value="ECO:0007669"/>
    <property type="project" value="InterPro"/>
</dbReference>
<feature type="chain" id="PRO_5010306402" description="Ferritin" evidence="10">
    <location>
        <begin position="18"/>
        <end position="214"/>
    </location>
</feature>
<dbReference type="GO" id="GO:0008198">
    <property type="term" value="F:ferrous iron binding"/>
    <property type="evidence" value="ECO:0007669"/>
    <property type="project" value="TreeGrafter"/>
</dbReference>